<evidence type="ECO:0000313" key="1">
    <source>
        <dbReference type="EMBL" id="TCV09867.1"/>
    </source>
</evidence>
<dbReference type="Pfam" id="PF24996">
    <property type="entry name" value="NANM"/>
    <property type="match status" value="1"/>
</dbReference>
<evidence type="ECO:0000313" key="2">
    <source>
        <dbReference type="Proteomes" id="UP000295197"/>
    </source>
</evidence>
<dbReference type="InterPro" id="IPR015915">
    <property type="entry name" value="Kelch-typ_b-propeller"/>
</dbReference>
<dbReference type="OrthoDB" id="9803597at2"/>
<keyword evidence="2" id="KW-1185">Reference proteome</keyword>
<proteinExistence type="predicted"/>
<accession>A0A4R3VQX3</accession>
<dbReference type="PANTHER" id="PTHR46773">
    <property type="match status" value="1"/>
</dbReference>
<dbReference type="Proteomes" id="UP000295197">
    <property type="component" value="Unassembled WGS sequence"/>
</dbReference>
<reference evidence="1 2" key="1">
    <citation type="submission" date="2019-03" db="EMBL/GenBank/DDBJ databases">
        <title>Genomic Encyclopedia of Type Strains, Phase IV (KMG-IV): sequencing the most valuable type-strain genomes for metagenomic binning, comparative biology and taxonomic classification.</title>
        <authorList>
            <person name="Goeker M."/>
        </authorList>
    </citation>
    <scope>NUCLEOTIDE SEQUENCE [LARGE SCALE GENOMIC DNA]</scope>
    <source>
        <strain evidence="1 2">DSM 22362</strain>
    </source>
</reference>
<dbReference type="Gene3D" id="2.120.10.80">
    <property type="entry name" value="Kelch-type beta propeller"/>
    <property type="match status" value="1"/>
</dbReference>
<dbReference type="EMBL" id="SMBZ01000039">
    <property type="protein sequence ID" value="TCV09867.1"/>
    <property type="molecule type" value="Genomic_DNA"/>
</dbReference>
<dbReference type="AlphaFoldDB" id="A0A4R3VQX3"/>
<gene>
    <name evidence="1" type="ORF">EDC17_103923</name>
</gene>
<dbReference type="InterPro" id="IPR056734">
    <property type="entry name" value="NANM"/>
</dbReference>
<dbReference type="SUPFAM" id="SSF117281">
    <property type="entry name" value="Kelch motif"/>
    <property type="match status" value="1"/>
</dbReference>
<protein>
    <recommendedName>
        <fullName evidence="3">Cyclically-permuted mutarotase family protein</fullName>
    </recommendedName>
</protein>
<dbReference type="InterPro" id="IPR053256">
    <property type="entry name" value="Kelch_repeat-containing"/>
</dbReference>
<comment type="caution">
    <text evidence="1">The sequence shown here is derived from an EMBL/GenBank/DDBJ whole genome shotgun (WGS) entry which is preliminary data.</text>
</comment>
<organism evidence="1 2">
    <name type="scientific">Sphingobacterium alimentarium</name>
    <dbReference type="NCBI Taxonomy" id="797292"/>
    <lineage>
        <taxon>Bacteria</taxon>
        <taxon>Pseudomonadati</taxon>
        <taxon>Bacteroidota</taxon>
        <taxon>Sphingobacteriia</taxon>
        <taxon>Sphingobacteriales</taxon>
        <taxon>Sphingobacteriaceae</taxon>
        <taxon>Sphingobacterium</taxon>
    </lineage>
</organism>
<sequence>MKKTLFFLLCIVNMGFYVKDQRDRIDWLVGEVLPESNGKKNIGVAGPITGIIDDKLIIMGGANFPDKMPWDGGIKAYQKAYYVYQISADGQLELISTSYNVDSLAYSANVSDQGFIYAVGGERNGLATTDVVRISLRNEQLVMENLPSLPIALTNGSAAIIKGYLYFVGGENSDLVSKRIYRLNLKSPNEAWEDFVDLPAPVSHSISLAAQDANLIVIGGRKRNTNAKSDIYKTVYSIDVKTKKLNQLPTLPEPLAAGTAVNYKGNLIVIGGDNGETFHQVEQLIADINTSSDEESKNRLIKEKNALQSSHPGFSKKVYQLKQGQQKWELLHLDSGESPVTTTALLKDNLIIIPSGEIKAGVRTNQILIGKIN</sequence>
<name>A0A4R3VQX3_9SPHI</name>
<dbReference type="PANTHER" id="PTHR46773:SF5">
    <property type="entry name" value="OS04G0487100 PROTEIN"/>
    <property type="match status" value="1"/>
</dbReference>
<dbReference type="RefSeq" id="WP_132778459.1">
    <property type="nucleotide sequence ID" value="NZ_SMBZ01000039.1"/>
</dbReference>
<evidence type="ECO:0008006" key="3">
    <source>
        <dbReference type="Google" id="ProtNLM"/>
    </source>
</evidence>